<dbReference type="SMART" id="SM00387">
    <property type="entry name" value="HATPase_c"/>
    <property type="match status" value="1"/>
</dbReference>
<dbReference type="InterPro" id="IPR036097">
    <property type="entry name" value="HisK_dim/P_sf"/>
</dbReference>
<keyword evidence="6" id="KW-0902">Two-component regulatory system</keyword>
<dbReference type="SUPFAM" id="SSF55874">
    <property type="entry name" value="ATPase domain of HSP90 chaperone/DNA topoisomerase II/histidine kinase"/>
    <property type="match status" value="1"/>
</dbReference>
<sequence>MRRRKIKKQIIRHDIRSEVTSVIAHQLKTPLVGIKSSLEVIVSGQLGEVLPTQKEYLRIALDEVERMVALVRDLLDAARIDQKELELKRQPTDLVKLVKEAIDNNMTFAKATNTEVSFAFDGKIPLVSADTAKIQQAINNIVDNAIRYEQRRGKVVIRLKMAGQKIIFSCQDNGIGIPNTEAKKIFSKFYRGRKAIELVPTGSGLGLYIARAIIEQSGGKVWFTSKPGQGSTFYFFLPVQLKNRNNR</sequence>
<protein>
    <recommendedName>
        <fullName evidence="2">histidine kinase</fullName>
        <ecNumber evidence="2">2.7.13.3</ecNumber>
    </recommendedName>
</protein>
<dbReference type="Gene3D" id="1.10.287.130">
    <property type="match status" value="1"/>
</dbReference>
<evidence type="ECO:0000256" key="5">
    <source>
        <dbReference type="ARBA" id="ARBA00022777"/>
    </source>
</evidence>
<dbReference type="InterPro" id="IPR036890">
    <property type="entry name" value="HATPase_C_sf"/>
</dbReference>
<dbReference type="InterPro" id="IPR003661">
    <property type="entry name" value="HisK_dim/P_dom"/>
</dbReference>
<dbReference type="InterPro" id="IPR004358">
    <property type="entry name" value="Sig_transdc_His_kin-like_C"/>
</dbReference>
<dbReference type="Proteomes" id="UP000178723">
    <property type="component" value="Unassembled WGS sequence"/>
</dbReference>
<dbReference type="FunFam" id="3.30.565.10:FF:000006">
    <property type="entry name" value="Sensor histidine kinase WalK"/>
    <property type="match status" value="1"/>
</dbReference>
<dbReference type="PRINTS" id="PR00344">
    <property type="entry name" value="BCTRLSENSOR"/>
</dbReference>
<evidence type="ECO:0000256" key="1">
    <source>
        <dbReference type="ARBA" id="ARBA00000085"/>
    </source>
</evidence>
<dbReference type="PROSITE" id="PS50109">
    <property type="entry name" value="HIS_KIN"/>
    <property type="match status" value="1"/>
</dbReference>
<evidence type="ECO:0000256" key="3">
    <source>
        <dbReference type="ARBA" id="ARBA00022553"/>
    </source>
</evidence>
<dbReference type="Pfam" id="PF00512">
    <property type="entry name" value="HisKA"/>
    <property type="match status" value="1"/>
</dbReference>
<dbReference type="EC" id="2.7.13.3" evidence="2"/>
<dbReference type="CDD" id="cd00082">
    <property type="entry name" value="HisKA"/>
    <property type="match status" value="1"/>
</dbReference>
<organism evidence="8 9">
    <name type="scientific">Candidatus Uhrbacteria bacterium RIFCSPLOWO2_02_FULL_48_12</name>
    <dbReference type="NCBI Taxonomy" id="1802407"/>
    <lineage>
        <taxon>Bacteria</taxon>
        <taxon>Candidatus Uhriibacteriota</taxon>
    </lineage>
</organism>
<reference evidence="8 9" key="1">
    <citation type="journal article" date="2016" name="Nat. Commun.">
        <title>Thousands of microbial genomes shed light on interconnected biogeochemical processes in an aquifer system.</title>
        <authorList>
            <person name="Anantharaman K."/>
            <person name="Brown C.T."/>
            <person name="Hug L.A."/>
            <person name="Sharon I."/>
            <person name="Castelle C.J."/>
            <person name="Probst A.J."/>
            <person name="Thomas B.C."/>
            <person name="Singh A."/>
            <person name="Wilkins M.J."/>
            <person name="Karaoz U."/>
            <person name="Brodie E.L."/>
            <person name="Williams K.H."/>
            <person name="Hubbard S.S."/>
            <person name="Banfield J.F."/>
        </authorList>
    </citation>
    <scope>NUCLEOTIDE SEQUENCE [LARGE SCALE GENOMIC DNA]</scope>
</reference>
<dbReference type="SUPFAM" id="SSF47384">
    <property type="entry name" value="Homodimeric domain of signal transducing histidine kinase"/>
    <property type="match status" value="1"/>
</dbReference>
<comment type="caution">
    <text evidence="8">The sequence shown here is derived from an EMBL/GenBank/DDBJ whole genome shotgun (WGS) entry which is preliminary data.</text>
</comment>
<evidence type="ECO:0000256" key="6">
    <source>
        <dbReference type="ARBA" id="ARBA00023012"/>
    </source>
</evidence>
<dbReference type="SMART" id="SM00388">
    <property type="entry name" value="HisKA"/>
    <property type="match status" value="1"/>
</dbReference>
<proteinExistence type="predicted"/>
<dbReference type="InterPro" id="IPR050736">
    <property type="entry name" value="Sensor_HK_Regulatory"/>
</dbReference>
<keyword evidence="3" id="KW-0597">Phosphoprotein</keyword>
<evidence type="ECO:0000256" key="2">
    <source>
        <dbReference type="ARBA" id="ARBA00012438"/>
    </source>
</evidence>
<dbReference type="InterPro" id="IPR003594">
    <property type="entry name" value="HATPase_dom"/>
</dbReference>
<evidence type="ECO:0000313" key="8">
    <source>
        <dbReference type="EMBL" id="OGL87470.1"/>
    </source>
</evidence>
<dbReference type="CDD" id="cd00075">
    <property type="entry name" value="HATPase"/>
    <property type="match status" value="1"/>
</dbReference>
<dbReference type="InterPro" id="IPR005467">
    <property type="entry name" value="His_kinase_dom"/>
</dbReference>
<dbReference type="PANTHER" id="PTHR43711:SF1">
    <property type="entry name" value="HISTIDINE KINASE 1"/>
    <property type="match status" value="1"/>
</dbReference>
<dbReference type="GO" id="GO:0000155">
    <property type="term" value="F:phosphorelay sensor kinase activity"/>
    <property type="evidence" value="ECO:0007669"/>
    <property type="project" value="InterPro"/>
</dbReference>
<evidence type="ECO:0000259" key="7">
    <source>
        <dbReference type="PROSITE" id="PS50109"/>
    </source>
</evidence>
<dbReference type="Gene3D" id="3.30.565.10">
    <property type="entry name" value="Histidine kinase-like ATPase, C-terminal domain"/>
    <property type="match status" value="1"/>
</dbReference>
<feature type="domain" description="Histidine kinase" evidence="7">
    <location>
        <begin position="22"/>
        <end position="241"/>
    </location>
</feature>
<name>A0A1F7VAA3_9BACT</name>
<dbReference type="EMBL" id="MGEP01000007">
    <property type="protein sequence ID" value="OGL87470.1"/>
    <property type="molecule type" value="Genomic_DNA"/>
</dbReference>
<dbReference type="Pfam" id="PF02518">
    <property type="entry name" value="HATPase_c"/>
    <property type="match status" value="1"/>
</dbReference>
<comment type="catalytic activity">
    <reaction evidence="1">
        <text>ATP + protein L-histidine = ADP + protein N-phospho-L-histidine.</text>
        <dbReference type="EC" id="2.7.13.3"/>
    </reaction>
</comment>
<accession>A0A1F7VAA3</accession>
<keyword evidence="4" id="KW-0808">Transferase</keyword>
<dbReference type="AlphaFoldDB" id="A0A1F7VAA3"/>
<gene>
    <name evidence="8" type="ORF">A3I40_01400</name>
</gene>
<dbReference type="PANTHER" id="PTHR43711">
    <property type="entry name" value="TWO-COMPONENT HISTIDINE KINASE"/>
    <property type="match status" value="1"/>
</dbReference>
<evidence type="ECO:0000313" key="9">
    <source>
        <dbReference type="Proteomes" id="UP000178723"/>
    </source>
</evidence>
<keyword evidence="5" id="KW-0418">Kinase</keyword>
<evidence type="ECO:0000256" key="4">
    <source>
        <dbReference type="ARBA" id="ARBA00022679"/>
    </source>
</evidence>
<dbReference type="STRING" id="1802407.A3I40_01400"/>